<dbReference type="RefSeq" id="WP_035728000.1">
    <property type="nucleotide sequence ID" value="NZ_JAAXPC010000006.1"/>
</dbReference>
<gene>
    <name evidence="1" type="ORF">HGA05_11555</name>
</gene>
<reference evidence="1 2" key="1">
    <citation type="submission" date="2020-04" db="EMBL/GenBank/DDBJ databases">
        <title>MicrobeNet Type strains.</title>
        <authorList>
            <person name="Nicholson A.C."/>
        </authorList>
    </citation>
    <scope>NUCLEOTIDE SEQUENCE [LARGE SCALE GENOMIC DNA]</scope>
    <source>
        <strain evidence="1 2">ATCC BAA-14</strain>
    </source>
</reference>
<name>A0A846WKL9_9ACTN</name>
<comment type="caution">
    <text evidence="1">The sequence shown here is derived from an EMBL/GenBank/DDBJ whole genome shotgun (WGS) entry which is preliminary data.</text>
</comment>
<sequence>MGVEEYRRELVALGDAPARWLAYLDAHSDLPGPRANLTLLAAFVEEASATTIWQAVDDADEYRATCGAAGIGRLLRSAEDRSKGLVRLRELAADERWRLREGVAMALQRWGDDDPDSMAAVAREWADGPCPLLARAAVAAICEPRLLRTPEMAAHAIDVCERATDVLRAVPDARRRAPDTRTLRKGLGYGWSVAVAADPDAGLPVFDALSQDPDPDVAWVVRSNLGKARLKRIRGDR</sequence>
<accession>A0A846WKL9</accession>
<dbReference type="Proteomes" id="UP000563898">
    <property type="component" value="Unassembled WGS sequence"/>
</dbReference>
<organism evidence="1 2">
    <name type="scientific">Gordonia polyisoprenivorans</name>
    <dbReference type="NCBI Taxonomy" id="84595"/>
    <lineage>
        <taxon>Bacteria</taxon>
        <taxon>Bacillati</taxon>
        <taxon>Actinomycetota</taxon>
        <taxon>Actinomycetes</taxon>
        <taxon>Mycobacteriales</taxon>
        <taxon>Gordoniaceae</taxon>
        <taxon>Gordonia</taxon>
    </lineage>
</organism>
<protein>
    <submittedName>
        <fullName evidence="1">HEAT repeat domain-containing protein</fullName>
    </submittedName>
</protein>
<dbReference type="EMBL" id="JAAXPC010000006">
    <property type="protein sequence ID" value="NKY02212.1"/>
    <property type="molecule type" value="Genomic_DNA"/>
</dbReference>
<evidence type="ECO:0000313" key="2">
    <source>
        <dbReference type="Proteomes" id="UP000563898"/>
    </source>
</evidence>
<proteinExistence type="predicted"/>
<evidence type="ECO:0000313" key="1">
    <source>
        <dbReference type="EMBL" id="NKY02212.1"/>
    </source>
</evidence>
<dbReference type="AlphaFoldDB" id="A0A846WKL9"/>